<reference evidence="2" key="1">
    <citation type="submission" date="2025-08" db="UniProtKB">
        <authorList>
            <consortium name="RefSeq"/>
        </authorList>
    </citation>
    <scope>IDENTIFICATION</scope>
</reference>
<keyword evidence="1" id="KW-1185">Reference proteome</keyword>
<evidence type="ECO:0000313" key="1">
    <source>
        <dbReference type="Proteomes" id="UP000322000"/>
    </source>
</evidence>
<dbReference type="RefSeq" id="XP_026724832.1">
    <property type="nucleotide sequence ID" value="XM_026869031.1"/>
</dbReference>
<dbReference type="GeneID" id="113491854"/>
<proteinExistence type="predicted"/>
<sequence>MSRNWTALSKIWKRCTLKKADGTTLNVCFVQLPTNRSDEVVDFQMSQFVPREITHIMSGLPYNKEAMMEYRDVLRQKHSDPLNFSMVCCIEKDNKILPNFIASDSMKLIKRGDPCKDETPPNLKTKEANDYFRIVRDWNNLCPIPYVMEKFDLETFYDDRGIVVHQEYAGYNIAYHLSLLRRVVCQSQGVPMTGAWLAAIGSEKAALRTGWQLVYEVSREDLEKVVKVPMDKSIPSFKFCVLDCTKNSEILKASKS</sequence>
<gene>
    <name evidence="2" type="primary">LOC113491854</name>
</gene>
<dbReference type="Proteomes" id="UP000322000">
    <property type="component" value="Chromosome 3"/>
</dbReference>
<organism evidence="1 2">
    <name type="scientific">Trichoplusia ni</name>
    <name type="common">Cabbage looper</name>
    <dbReference type="NCBI Taxonomy" id="7111"/>
    <lineage>
        <taxon>Eukaryota</taxon>
        <taxon>Metazoa</taxon>
        <taxon>Ecdysozoa</taxon>
        <taxon>Arthropoda</taxon>
        <taxon>Hexapoda</taxon>
        <taxon>Insecta</taxon>
        <taxon>Pterygota</taxon>
        <taxon>Neoptera</taxon>
        <taxon>Endopterygota</taxon>
        <taxon>Lepidoptera</taxon>
        <taxon>Glossata</taxon>
        <taxon>Ditrysia</taxon>
        <taxon>Noctuoidea</taxon>
        <taxon>Noctuidae</taxon>
        <taxon>Plusiinae</taxon>
        <taxon>Trichoplusia</taxon>
    </lineage>
</organism>
<protein>
    <submittedName>
        <fullName evidence="2">Uncharacterized protein LOC113491854</fullName>
    </submittedName>
</protein>
<accession>A0A7E5V971</accession>
<dbReference type="KEGG" id="tnl:113491854"/>
<dbReference type="AlphaFoldDB" id="A0A7E5V971"/>
<dbReference type="OrthoDB" id="7200114at2759"/>
<evidence type="ECO:0000313" key="2">
    <source>
        <dbReference type="RefSeq" id="XP_026724832.1"/>
    </source>
</evidence>
<dbReference type="InParanoid" id="A0A7E5V971"/>
<name>A0A7E5V971_TRINI</name>
<dbReference type="Gene3D" id="3.40.630.30">
    <property type="match status" value="1"/>
</dbReference>